<dbReference type="FunFam" id="4.10.91.10:FF:000001">
    <property type="entry name" value="Cytochrome c oxidase subunit 7A1, mitochondrial"/>
    <property type="match status" value="1"/>
</dbReference>
<reference evidence="9" key="1">
    <citation type="submission" date="2025-08" db="UniProtKB">
        <authorList>
            <consortium name="RefSeq"/>
        </authorList>
    </citation>
    <scope>IDENTIFICATION</scope>
    <source>
        <tissue evidence="9">Blood</tissue>
    </source>
</reference>
<organism evidence="8 9">
    <name type="scientific">Pantherophis guttatus</name>
    <name type="common">Corn snake</name>
    <name type="synonym">Elaphe guttata</name>
    <dbReference type="NCBI Taxonomy" id="94885"/>
    <lineage>
        <taxon>Eukaryota</taxon>
        <taxon>Metazoa</taxon>
        <taxon>Chordata</taxon>
        <taxon>Craniata</taxon>
        <taxon>Vertebrata</taxon>
        <taxon>Euteleostomi</taxon>
        <taxon>Lepidosauria</taxon>
        <taxon>Squamata</taxon>
        <taxon>Bifurcata</taxon>
        <taxon>Unidentata</taxon>
        <taxon>Episquamata</taxon>
        <taxon>Toxicofera</taxon>
        <taxon>Serpentes</taxon>
        <taxon>Colubroidea</taxon>
        <taxon>Colubridae</taxon>
        <taxon>Colubrinae</taxon>
        <taxon>Pantherophis</taxon>
    </lineage>
</organism>
<dbReference type="GeneID" id="117677791"/>
<dbReference type="GO" id="GO:0097250">
    <property type="term" value="P:mitochondrial respirasome assembly"/>
    <property type="evidence" value="ECO:0007669"/>
    <property type="project" value="TreeGrafter"/>
</dbReference>
<dbReference type="PANTHER" id="PTHR10510">
    <property type="entry name" value="CYTOCHROME C OXIDASE POLYPEPTIDE 7A"/>
    <property type="match status" value="1"/>
</dbReference>
<dbReference type="Proteomes" id="UP001652622">
    <property type="component" value="Unplaced"/>
</dbReference>
<evidence type="ECO:0000256" key="1">
    <source>
        <dbReference type="ARBA" id="ARBA00004273"/>
    </source>
</evidence>
<keyword evidence="8" id="KW-1185">Reference proteome</keyword>
<dbReference type="Gene3D" id="4.10.91.10">
    <property type="entry name" value="Cytochrome c oxidase, subunit VIIa"/>
    <property type="match status" value="1"/>
</dbReference>
<name>A0A6P9DER0_PANGU</name>
<evidence type="ECO:0000256" key="6">
    <source>
        <dbReference type="ARBA" id="ARBA00023136"/>
    </source>
</evidence>
<dbReference type="InterPro" id="IPR036539">
    <property type="entry name" value="Cyt_c_oxidase_su7a_sf"/>
</dbReference>
<proteinExistence type="inferred from homology"/>
<protein>
    <submittedName>
        <fullName evidence="9">Cytochrome c oxidase subunit 7A2, mitochondrial isoform X2</fullName>
    </submittedName>
</protein>
<dbReference type="AlphaFoldDB" id="A0A6P9DER0"/>
<feature type="transmembrane region" description="Helical" evidence="7">
    <location>
        <begin position="51"/>
        <end position="72"/>
    </location>
</feature>
<sequence length="80" mass="9172">MRSLLVTRLQSLRCFTTSGRQMENKVPEYQKLFQADNDLPVHLKGGMSDMVMYRVTMIIGTVGISYALYGIYELGKIKKH</sequence>
<evidence type="ECO:0000256" key="3">
    <source>
        <dbReference type="ARBA" id="ARBA00022792"/>
    </source>
</evidence>
<evidence type="ECO:0000313" key="9">
    <source>
        <dbReference type="RefSeq" id="XP_034294127.1"/>
    </source>
</evidence>
<keyword evidence="4" id="KW-0809">Transit peptide</keyword>
<gene>
    <name evidence="9" type="primary">LOC117677791</name>
</gene>
<dbReference type="SUPFAM" id="SSF81419">
    <property type="entry name" value="Mitochondrial cytochrome c oxidase subunit VIIa"/>
    <property type="match status" value="1"/>
</dbReference>
<evidence type="ECO:0000256" key="4">
    <source>
        <dbReference type="ARBA" id="ARBA00022946"/>
    </source>
</evidence>
<dbReference type="CDD" id="cd00928">
    <property type="entry name" value="Cyt_c_Oxidase_VIIa"/>
    <property type="match status" value="1"/>
</dbReference>
<dbReference type="KEGG" id="pgut:117677791"/>
<evidence type="ECO:0000256" key="2">
    <source>
        <dbReference type="ARBA" id="ARBA00009331"/>
    </source>
</evidence>
<dbReference type="GO" id="GO:0005743">
    <property type="term" value="C:mitochondrial inner membrane"/>
    <property type="evidence" value="ECO:0007669"/>
    <property type="project" value="UniProtKB-SubCell"/>
</dbReference>
<dbReference type="InterPro" id="IPR003177">
    <property type="entry name" value="Cytc_oxidase_su7a_met"/>
</dbReference>
<keyword evidence="5" id="KW-0496">Mitochondrion</keyword>
<accession>A0A6P9DER0</accession>
<keyword evidence="3" id="KW-0999">Mitochondrion inner membrane</keyword>
<keyword evidence="7" id="KW-1133">Transmembrane helix</keyword>
<evidence type="ECO:0000256" key="5">
    <source>
        <dbReference type="ARBA" id="ARBA00023128"/>
    </source>
</evidence>
<dbReference type="PANTHER" id="PTHR10510:SF11">
    <property type="entry name" value="CYTOCHROME C OXIDASE SUBUNIT 7A, MITOCHONDRIAL"/>
    <property type="match status" value="1"/>
</dbReference>
<dbReference type="InParanoid" id="A0A6P9DER0"/>
<keyword evidence="6 7" id="KW-0472">Membrane</keyword>
<evidence type="ECO:0000256" key="7">
    <source>
        <dbReference type="SAM" id="Phobius"/>
    </source>
</evidence>
<dbReference type="Pfam" id="PF02238">
    <property type="entry name" value="COX7a"/>
    <property type="match status" value="1"/>
</dbReference>
<dbReference type="GO" id="GO:0045277">
    <property type="term" value="C:respiratory chain complex IV"/>
    <property type="evidence" value="ECO:0007669"/>
    <property type="project" value="InterPro"/>
</dbReference>
<dbReference type="RefSeq" id="XP_034294127.1">
    <property type="nucleotide sequence ID" value="XM_034438236.1"/>
</dbReference>
<comment type="similarity">
    <text evidence="2">Belongs to the cytochrome c oxidase VIIa family.</text>
</comment>
<comment type="subcellular location">
    <subcellularLocation>
        <location evidence="1">Mitochondrion inner membrane</location>
    </subcellularLocation>
</comment>
<dbReference type="GO" id="GO:0002082">
    <property type="term" value="P:regulation of oxidative phosphorylation"/>
    <property type="evidence" value="ECO:0007669"/>
    <property type="project" value="TreeGrafter"/>
</dbReference>
<evidence type="ECO:0000313" key="8">
    <source>
        <dbReference type="Proteomes" id="UP001652622"/>
    </source>
</evidence>
<dbReference type="InterPro" id="IPR039297">
    <property type="entry name" value="COX7a"/>
</dbReference>
<dbReference type="OMA" id="VYCLGWA"/>
<keyword evidence="7" id="KW-0812">Transmembrane</keyword>
<dbReference type="GO" id="GO:0006123">
    <property type="term" value="P:mitochondrial electron transport, cytochrome c to oxygen"/>
    <property type="evidence" value="ECO:0007669"/>
    <property type="project" value="InterPro"/>
</dbReference>